<evidence type="ECO:0000256" key="1">
    <source>
        <dbReference type="ARBA" id="ARBA00001974"/>
    </source>
</evidence>
<keyword evidence="4" id="KW-0274">FAD</keyword>
<feature type="domain" description="ERV/ALR sulfhydryl oxidase" evidence="8">
    <location>
        <begin position="2"/>
        <end position="105"/>
    </location>
</feature>
<dbReference type="EC" id="1.8.3.2" evidence="2"/>
<keyword evidence="7" id="KW-1133">Transmembrane helix</keyword>
<name>A0A6C0ES10_9ZZZZ</name>
<dbReference type="Gene3D" id="1.20.120.310">
    <property type="entry name" value="ERV/ALR sulfhydryl oxidase domain"/>
    <property type="match status" value="1"/>
</dbReference>
<keyword evidence="5" id="KW-0560">Oxidoreductase</keyword>
<dbReference type="InterPro" id="IPR017905">
    <property type="entry name" value="ERV/ALR_sulphydryl_oxidase"/>
</dbReference>
<dbReference type="SUPFAM" id="SSF69000">
    <property type="entry name" value="FAD-dependent thiol oxidase"/>
    <property type="match status" value="1"/>
</dbReference>
<accession>A0A6C0ES10</accession>
<evidence type="ECO:0000259" key="8">
    <source>
        <dbReference type="PROSITE" id="PS51324"/>
    </source>
</evidence>
<keyword evidence="7" id="KW-0472">Membrane</keyword>
<reference evidence="9" key="1">
    <citation type="journal article" date="2020" name="Nature">
        <title>Giant virus diversity and host interactions through global metagenomics.</title>
        <authorList>
            <person name="Schulz F."/>
            <person name="Roux S."/>
            <person name="Paez-Espino D."/>
            <person name="Jungbluth S."/>
            <person name="Walsh D.A."/>
            <person name="Denef V.J."/>
            <person name="McMahon K.D."/>
            <person name="Konstantinidis K.T."/>
            <person name="Eloe-Fadrosh E.A."/>
            <person name="Kyrpides N.C."/>
            <person name="Woyke T."/>
        </authorList>
    </citation>
    <scope>NUCLEOTIDE SEQUENCE</scope>
    <source>
        <strain evidence="9">GVMAG-M-3300009155-2</strain>
    </source>
</reference>
<feature type="transmembrane region" description="Helical" evidence="7">
    <location>
        <begin position="125"/>
        <end position="142"/>
    </location>
</feature>
<protein>
    <recommendedName>
        <fullName evidence="2">thiol oxidase</fullName>
        <ecNumber evidence="2">1.8.3.2</ecNumber>
    </recommendedName>
</protein>
<evidence type="ECO:0000256" key="2">
    <source>
        <dbReference type="ARBA" id="ARBA00012512"/>
    </source>
</evidence>
<evidence type="ECO:0000256" key="4">
    <source>
        <dbReference type="ARBA" id="ARBA00022827"/>
    </source>
</evidence>
<evidence type="ECO:0000256" key="3">
    <source>
        <dbReference type="ARBA" id="ARBA00022630"/>
    </source>
</evidence>
<dbReference type="AlphaFoldDB" id="A0A6C0ES10"/>
<dbReference type="InterPro" id="IPR039799">
    <property type="entry name" value="ALR/ERV"/>
</dbReference>
<keyword evidence="3" id="KW-0285">Flavoprotein</keyword>
<dbReference type="Pfam" id="PF04777">
    <property type="entry name" value="Evr1_Alr"/>
    <property type="match status" value="1"/>
</dbReference>
<dbReference type="GO" id="GO:0016971">
    <property type="term" value="F:flavin-dependent sulfhydryl oxidase activity"/>
    <property type="evidence" value="ECO:0007669"/>
    <property type="project" value="InterPro"/>
</dbReference>
<dbReference type="GO" id="GO:0050660">
    <property type="term" value="F:flavin adenine dinucleotide binding"/>
    <property type="evidence" value="ECO:0007669"/>
    <property type="project" value="TreeGrafter"/>
</dbReference>
<evidence type="ECO:0000256" key="5">
    <source>
        <dbReference type="ARBA" id="ARBA00023002"/>
    </source>
</evidence>
<organism evidence="9">
    <name type="scientific">viral metagenome</name>
    <dbReference type="NCBI Taxonomy" id="1070528"/>
    <lineage>
        <taxon>unclassified sequences</taxon>
        <taxon>metagenomes</taxon>
        <taxon>organismal metagenomes</taxon>
    </lineage>
</organism>
<evidence type="ECO:0000256" key="6">
    <source>
        <dbReference type="ARBA" id="ARBA00023157"/>
    </source>
</evidence>
<keyword evidence="6" id="KW-1015">Disulfide bond</keyword>
<keyword evidence="7" id="KW-0812">Transmembrane</keyword>
<evidence type="ECO:0000256" key="7">
    <source>
        <dbReference type="SAM" id="Phobius"/>
    </source>
</evidence>
<dbReference type="EMBL" id="MN738915">
    <property type="protein sequence ID" value="QHT31070.1"/>
    <property type="molecule type" value="Genomic_DNA"/>
</dbReference>
<dbReference type="PANTHER" id="PTHR12645:SF0">
    <property type="entry name" value="FAD-LINKED SULFHYDRYL OXIDASE ALR"/>
    <property type="match status" value="1"/>
</dbReference>
<proteinExistence type="predicted"/>
<evidence type="ECO:0000313" key="9">
    <source>
        <dbReference type="EMBL" id="QHT31070.1"/>
    </source>
</evidence>
<dbReference type="InterPro" id="IPR036774">
    <property type="entry name" value="ERV/ALR_sulphydryl_oxid_sf"/>
</dbReference>
<dbReference type="GO" id="GO:0005739">
    <property type="term" value="C:mitochondrion"/>
    <property type="evidence" value="ECO:0007669"/>
    <property type="project" value="TreeGrafter"/>
</dbReference>
<dbReference type="PROSITE" id="PS51324">
    <property type="entry name" value="ERV_ALR"/>
    <property type="match status" value="1"/>
</dbReference>
<comment type="cofactor">
    <cofactor evidence="1">
        <name>FAD</name>
        <dbReference type="ChEBI" id="CHEBI:57692"/>
    </cofactor>
</comment>
<dbReference type="PANTHER" id="PTHR12645">
    <property type="entry name" value="ALR/ERV"/>
    <property type="match status" value="1"/>
</dbReference>
<sequence length="144" mass="17782">MKYLDPKIWGPHYWFFLHTVAMTYPDHPNSITKKKYYEFIQNLPLFIPVENISSYFSKLIDKYPVVPYLDNRESFIRWTHFIHNKINEKIEKPIMTLNDFYVKYYEAYKEDNYKLMEFYKLRSKIIYVCIFSTIVGITYYLYDK</sequence>